<evidence type="ECO:0000256" key="8">
    <source>
        <dbReference type="ARBA" id="ARBA00023002"/>
    </source>
</evidence>
<evidence type="ECO:0000259" key="15">
    <source>
        <dbReference type="Pfam" id="PF14749"/>
    </source>
</evidence>
<evidence type="ECO:0000256" key="3">
    <source>
        <dbReference type="ARBA" id="ARBA00004846"/>
    </source>
</evidence>
<dbReference type="SUPFAM" id="SSF47203">
    <property type="entry name" value="Acyl-CoA dehydrogenase C-terminal domain-like"/>
    <property type="match status" value="2"/>
</dbReference>
<keyword evidence="7" id="KW-0276">Fatty acid metabolism</keyword>
<evidence type="ECO:0000259" key="16">
    <source>
        <dbReference type="Pfam" id="PF22924"/>
    </source>
</evidence>
<dbReference type="PIRSF" id="PIRSF000168">
    <property type="entry name" value="Acyl-CoA_oxidase"/>
    <property type="match status" value="1"/>
</dbReference>
<comment type="cofactor">
    <cofactor evidence="1">
        <name>FAD</name>
        <dbReference type="ChEBI" id="CHEBI:57692"/>
    </cofactor>
</comment>
<accession>A0A1Q3FKK0</accession>
<evidence type="ECO:0000256" key="10">
    <source>
        <dbReference type="ARBA" id="ARBA00023140"/>
    </source>
</evidence>
<dbReference type="InterPro" id="IPR009100">
    <property type="entry name" value="AcylCoA_DH/oxidase_NM_dom_sf"/>
</dbReference>
<dbReference type="Pfam" id="PF22924">
    <property type="entry name" value="ACOX_C_alpha1"/>
    <property type="match status" value="1"/>
</dbReference>
<feature type="domain" description="Acyl-coenzyme A oxidase N-terminal" evidence="15">
    <location>
        <begin position="21"/>
        <end position="148"/>
    </location>
</feature>
<feature type="domain" description="Acyl-CoA oxidase C-alpha1" evidence="16">
    <location>
        <begin position="290"/>
        <end position="451"/>
    </location>
</feature>
<dbReference type="InterPro" id="IPR002655">
    <property type="entry name" value="Acyl-CoA_oxidase_C"/>
</dbReference>
<dbReference type="InterPro" id="IPR029320">
    <property type="entry name" value="Acyl-CoA_ox_N"/>
</dbReference>
<dbReference type="PANTHER" id="PTHR10909">
    <property type="entry name" value="ELECTRON TRANSPORT OXIDOREDUCTASE"/>
    <property type="match status" value="1"/>
</dbReference>
<feature type="binding site" evidence="13">
    <location>
        <position position="193"/>
    </location>
    <ligand>
        <name>FAD</name>
        <dbReference type="ChEBI" id="CHEBI:57692"/>
    </ligand>
</feature>
<dbReference type="EMBL" id="GFDL01006915">
    <property type="protein sequence ID" value="JAV28130.1"/>
    <property type="molecule type" value="Transcribed_RNA"/>
</dbReference>
<evidence type="ECO:0000256" key="4">
    <source>
        <dbReference type="ARBA" id="ARBA00006288"/>
    </source>
</evidence>
<evidence type="ECO:0000259" key="14">
    <source>
        <dbReference type="Pfam" id="PF01756"/>
    </source>
</evidence>
<organism evidence="17">
    <name type="scientific">Culex tarsalis</name>
    <name type="common">Encephalitis mosquito</name>
    <dbReference type="NCBI Taxonomy" id="7177"/>
    <lineage>
        <taxon>Eukaryota</taxon>
        <taxon>Metazoa</taxon>
        <taxon>Ecdysozoa</taxon>
        <taxon>Arthropoda</taxon>
        <taxon>Hexapoda</taxon>
        <taxon>Insecta</taxon>
        <taxon>Pterygota</taxon>
        <taxon>Neoptera</taxon>
        <taxon>Endopterygota</taxon>
        <taxon>Diptera</taxon>
        <taxon>Nematocera</taxon>
        <taxon>Culicoidea</taxon>
        <taxon>Culicidae</taxon>
        <taxon>Culicinae</taxon>
        <taxon>Culicini</taxon>
        <taxon>Culex</taxon>
        <taxon>Culex</taxon>
    </lineage>
</organism>
<dbReference type="InterPro" id="IPR012258">
    <property type="entry name" value="Acyl-CoA_oxidase"/>
</dbReference>
<keyword evidence="10" id="KW-0576">Peroxisome</keyword>
<evidence type="ECO:0000256" key="7">
    <source>
        <dbReference type="ARBA" id="ARBA00022832"/>
    </source>
</evidence>
<dbReference type="FunFam" id="1.20.140.10:FF:000013">
    <property type="entry name" value="Acyl-coenzyme A oxidase"/>
    <property type="match status" value="1"/>
</dbReference>
<dbReference type="GO" id="GO:0005504">
    <property type="term" value="F:fatty acid binding"/>
    <property type="evidence" value="ECO:0007669"/>
    <property type="project" value="TreeGrafter"/>
</dbReference>
<keyword evidence="5 11" id="KW-0285">Flavoprotein</keyword>
<dbReference type="FunFam" id="1.20.140.10:FF:000005">
    <property type="entry name" value="Acyl-coenzyme A oxidase"/>
    <property type="match status" value="1"/>
</dbReference>
<dbReference type="InterPro" id="IPR055060">
    <property type="entry name" value="ACOX_C_alpha1"/>
</dbReference>
<dbReference type="Pfam" id="PF14749">
    <property type="entry name" value="Acyl-CoA_ox_N"/>
    <property type="match status" value="1"/>
</dbReference>
<proteinExistence type="inferred from homology"/>
<protein>
    <recommendedName>
        <fullName evidence="11">Acyl-coenzyme A oxidase</fullName>
    </recommendedName>
</protein>
<keyword evidence="9" id="KW-0443">Lipid metabolism</keyword>
<dbReference type="GO" id="GO:0033540">
    <property type="term" value="P:fatty acid beta-oxidation using acyl-CoA oxidase"/>
    <property type="evidence" value="ECO:0007669"/>
    <property type="project" value="TreeGrafter"/>
</dbReference>
<dbReference type="InterPro" id="IPR036250">
    <property type="entry name" value="AcylCo_DH-like_C"/>
</dbReference>
<evidence type="ECO:0000256" key="13">
    <source>
        <dbReference type="PIRSR" id="PIRSR000168-2"/>
    </source>
</evidence>
<dbReference type="Gene3D" id="2.40.110.10">
    <property type="entry name" value="Butyryl-CoA Dehydrogenase, subunit A, domain 2"/>
    <property type="match status" value="1"/>
</dbReference>
<dbReference type="AlphaFoldDB" id="A0A1Q3FKK0"/>
<dbReference type="GO" id="GO:0003997">
    <property type="term" value="F:acyl-CoA oxidase activity"/>
    <property type="evidence" value="ECO:0007669"/>
    <property type="project" value="InterPro"/>
</dbReference>
<comment type="similarity">
    <text evidence="4 11">Belongs to the acyl-CoA oxidase family.</text>
</comment>
<keyword evidence="6 11" id="KW-0274">FAD</keyword>
<evidence type="ECO:0000256" key="12">
    <source>
        <dbReference type="PIRSR" id="PIRSR000168-1"/>
    </source>
</evidence>
<dbReference type="PANTHER" id="PTHR10909:SF250">
    <property type="entry name" value="PEROXISOMAL ACYL-COENZYME A OXIDASE 1"/>
    <property type="match status" value="1"/>
</dbReference>
<dbReference type="InterPro" id="IPR037069">
    <property type="entry name" value="AcylCoA_DH/ox_N_sf"/>
</dbReference>
<comment type="subcellular location">
    <subcellularLocation>
        <location evidence="2">Peroxisome</location>
    </subcellularLocation>
</comment>
<feature type="domain" description="Acyl-CoA oxidase C-terminal" evidence="14">
    <location>
        <begin position="488"/>
        <end position="668"/>
    </location>
</feature>
<dbReference type="InterPro" id="IPR046373">
    <property type="entry name" value="Acyl-CoA_Oxase/DH_mid-dom_sf"/>
</dbReference>
<keyword evidence="8" id="KW-0560">Oxidoreductase</keyword>
<feature type="active site" description="Proton acceptor" evidence="12">
    <location>
        <position position="436"/>
    </location>
</feature>
<dbReference type="GO" id="GO:0005777">
    <property type="term" value="C:peroxisome"/>
    <property type="evidence" value="ECO:0007669"/>
    <property type="project" value="UniProtKB-SubCell"/>
</dbReference>
<evidence type="ECO:0000256" key="9">
    <source>
        <dbReference type="ARBA" id="ARBA00023098"/>
    </source>
</evidence>
<dbReference type="Pfam" id="PF01756">
    <property type="entry name" value="ACOX"/>
    <property type="match status" value="1"/>
</dbReference>
<evidence type="ECO:0000256" key="2">
    <source>
        <dbReference type="ARBA" id="ARBA00004275"/>
    </source>
</evidence>
<name>A0A1Q3FKK0_CULTA</name>
<reference evidence="17" key="1">
    <citation type="submission" date="2017-01" db="EMBL/GenBank/DDBJ databases">
        <title>A deep insight into the sialotranscriptome of adult male and female Cluex tarsalis mosquitoes.</title>
        <authorList>
            <person name="Ribeiro J.M."/>
            <person name="Moreira F."/>
            <person name="Bernard K.A."/>
            <person name="Calvo E."/>
        </authorList>
    </citation>
    <scope>NUCLEOTIDE SEQUENCE</scope>
    <source>
        <strain evidence="17">Kern County</strain>
        <tissue evidence="17">Salivary glands</tissue>
    </source>
</reference>
<comment type="pathway">
    <text evidence="3">Lipid metabolism; peroxisomal fatty acid beta-oxidation.</text>
</comment>
<dbReference type="Gene3D" id="1.10.540.10">
    <property type="entry name" value="Acyl-CoA dehydrogenase/oxidase, N-terminal domain"/>
    <property type="match status" value="1"/>
</dbReference>
<dbReference type="GO" id="GO:0055088">
    <property type="term" value="P:lipid homeostasis"/>
    <property type="evidence" value="ECO:0007669"/>
    <property type="project" value="TreeGrafter"/>
</dbReference>
<dbReference type="FunFam" id="2.40.110.10:FF:000003">
    <property type="entry name" value="Acyl-coenzyme A oxidase"/>
    <property type="match status" value="1"/>
</dbReference>
<evidence type="ECO:0000256" key="1">
    <source>
        <dbReference type="ARBA" id="ARBA00001974"/>
    </source>
</evidence>
<dbReference type="GO" id="GO:0071949">
    <property type="term" value="F:FAD binding"/>
    <property type="evidence" value="ECO:0007669"/>
    <property type="project" value="InterPro"/>
</dbReference>
<dbReference type="Gene3D" id="1.20.140.10">
    <property type="entry name" value="Butyryl-CoA Dehydrogenase, subunit A, domain 3"/>
    <property type="match status" value="2"/>
</dbReference>
<dbReference type="SUPFAM" id="SSF56645">
    <property type="entry name" value="Acyl-CoA dehydrogenase NM domain-like"/>
    <property type="match status" value="1"/>
</dbReference>
<feature type="binding site" evidence="13">
    <location>
        <position position="154"/>
    </location>
    <ligand>
        <name>FAD</name>
        <dbReference type="ChEBI" id="CHEBI:57692"/>
    </ligand>
</feature>
<evidence type="ECO:0000256" key="6">
    <source>
        <dbReference type="ARBA" id="ARBA00022827"/>
    </source>
</evidence>
<evidence type="ECO:0000256" key="5">
    <source>
        <dbReference type="ARBA" id="ARBA00022630"/>
    </source>
</evidence>
<evidence type="ECO:0000256" key="11">
    <source>
        <dbReference type="PIRNR" id="PIRNR000168"/>
    </source>
</evidence>
<sequence length="672" mass="75430">MPSPNVVNKDLLEERSKCTFDKEEFTVWWVGGKDRLEEKRNREQFCMSQPEFRDKTPLHYVSHKELYEETVRKATAIFAKSKEMVQKKHGFNAGNFVNFLDVLCGDGFMHQANPLAVHFSMFVPGIIGHGNAEQQERWLDRALNCKILGTYVQTELGHGTFLRGLETTATFDAETDEIVINSPSLTAYKWWPGGLGLTANHCIVMAQLYSNGRCHGVNPFMVQIRDEDTHMPLPGIEIGEIGNKLGYNGVNNGFLGFKNFRIPRTNMLMKNAKLSHDGTYQKPISSVLNYGTMVFTRVLIALDTSQLLARAATIAIRYSCVRRQSVIDPSKPEVQVIDHQTQQGKLLPQLAKAIALKLSADNLWKMYEATQMDLEVGNTDRLPELHAISCCLKAVSTADSAAGVEVCRLACGGHGYLTSTNFLNLYGSATAAVTYEGENTVLYLQTARYLVKVWNQALKGQQLMPTVRYLVQYATKPNTRFAWSDSIPVIIEAFQAVTANRLRLANEHIQQRINAGRTPQEAINETGLELVRLAEIHCRGFILQSAYAAIEQACQAASQPLAEVLREICRLVVYDEALRITGDLLRFTTMSDNDLVELQRKYESSLAAIRPNAVSIVDAFDYPDFILGSTLGVYDGNVYERLFEDAMKSPLNQEPVNRTFELYLKPLMRGKL</sequence>
<evidence type="ECO:0000313" key="17">
    <source>
        <dbReference type="EMBL" id="JAV28130.1"/>
    </source>
</evidence>